<evidence type="ECO:0000313" key="1">
    <source>
        <dbReference type="EMBL" id="RMZ97540.1"/>
    </source>
</evidence>
<evidence type="ECO:0000313" key="2">
    <source>
        <dbReference type="Proteomes" id="UP000276133"/>
    </source>
</evidence>
<comment type="caution">
    <text evidence="1">The sequence shown here is derived from an EMBL/GenBank/DDBJ whole genome shotgun (WGS) entry which is preliminary data.</text>
</comment>
<organism evidence="1 2">
    <name type="scientific">Brachionus plicatilis</name>
    <name type="common">Marine rotifer</name>
    <name type="synonym">Brachionus muelleri</name>
    <dbReference type="NCBI Taxonomy" id="10195"/>
    <lineage>
        <taxon>Eukaryota</taxon>
        <taxon>Metazoa</taxon>
        <taxon>Spiralia</taxon>
        <taxon>Gnathifera</taxon>
        <taxon>Rotifera</taxon>
        <taxon>Eurotatoria</taxon>
        <taxon>Monogononta</taxon>
        <taxon>Pseudotrocha</taxon>
        <taxon>Ploima</taxon>
        <taxon>Brachionidae</taxon>
        <taxon>Brachionus</taxon>
    </lineage>
</organism>
<protein>
    <submittedName>
        <fullName evidence="1">Uncharacterized protein</fullName>
    </submittedName>
</protein>
<keyword evidence="2" id="KW-1185">Reference proteome</keyword>
<dbReference type="EMBL" id="REGN01011354">
    <property type="protein sequence ID" value="RMZ97540.1"/>
    <property type="molecule type" value="Genomic_DNA"/>
</dbReference>
<name>A0A3M7PFN5_BRAPC</name>
<gene>
    <name evidence="1" type="ORF">BpHYR1_036152</name>
</gene>
<accession>A0A3M7PFN5</accession>
<sequence>MCSSTSSTEPLSVGDVFSFNKINETIVNCNHKKNSEISRNWKKTECVIENLIGGCGKKHFNTKFIE</sequence>
<dbReference type="AlphaFoldDB" id="A0A3M7PFN5"/>
<dbReference type="Proteomes" id="UP000276133">
    <property type="component" value="Unassembled WGS sequence"/>
</dbReference>
<reference evidence="1 2" key="1">
    <citation type="journal article" date="2018" name="Sci. Rep.">
        <title>Genomic signatures of local adaptation to the degree of environmental predictability in rotifers.</title>
        <authorList>
            <person name="Franch-Gras L."/>
            <person name="Hahn C."/>
            <person name="Garcia-Roger E.M."/>
            <person name="Carmona M.J."/>
            <person name="Serra M."/>
            <person name="Gomez A."/>
        </authorList>
    </citation>
    <scope>NUCLEOTIDE SEQUENCE [LARGE SCALE GENOMIC DNA]</scope>
    <source>
        <strain evidence="1">HYR1</strain>
    </source>
</reference>
<proteinExistence type="predicted"/>